<evidence type="ECO:0000313" key="4">
    <source>
        <dbReference type="Proteomes" id="UP001175211"/>
    </source>
</evidence>
<feature type="signal peptide" evidence="2">
    <location>
        <begin position="1"/>
        <end position="20"/>
    </location>
</feature>
<keyword evidence="1" id="KW-0812">Transmembrane</keyword>
<protein>
    <submittedName>
        <fullName evidence="3">Uncharacterized protein</fullName>
    </submittedName>
</protein>
<name>A0AA39N012_ARMTA</name>
<dbReference type="AlphaFoldDB" id="A0AA39N012"/>
<keyword evidence="2" id="KW-0732">Signal</keyword>
<keyword evidence="4" id="KW-1185">Reference proteome</keyword>
<evidence type="ECO:0000256" key="2">
    <source>
        <dbReference type="SAM" id="SignalP"/>
    </source>
</evidence>
<proteinExistence type="predicted"/>
<dbReference type="EMBL" id="JAUEPS010000031">
    <property type="protein sequence ID" value="KAK0452165.1"/>
    <property type="molecule type" value="Genomic_DNA"/>
</dbReference>
<sequence>MISTRFLFLATGILSTEVYGMSSPSPRDVPTSIGPLLSRQYSGSTTSSISSACVDSCAILYALAVSFATAPTMIRVDAQTHTADQYAVCMDCQVRLNNSLQTEAQQWMDTYVDACKEVGVAVKSQKISGAGRITIGAGAIGVVLMTVLAVL</sequence>
<dbReference type="GeneID" id="85353424"/>
<accession>A0AA39N012</accession>
<reference evidence="3" key="1">
    <citation type="submission" date="2023-06" db="EMBL/GenBank/DDBJ databases">
        <authorList>
            <consortium name="Lawrence Berkeley National Laboratory"/>
            <person name="Ahrendt S."/>
            <person name="Sahu N."/>
            <person name="Indic B."/>
            <person name="Wong-Bajracharya J."/>
            <person name="Merenyi Z."/>
            <person name="Ke H.-M."/>
            <person name="Monk M."/>
            <person name="Kocsube S."/>
            <person name="Drula E."/>
            <person name="Lipzen A."/>
            <person name="Balint B."/>
            <person name="Henrissat B."/>
            <person name="Andreopoulos B."/>
            <person name="Martin F.M."/>
            <person name="Harder C.B."/>
            <person name="Rigling D."/>
            <person name="Ford K.L."/>
            <person name="Foster G.D."/>
            <person name="Pangilinan J."/>
            <person name="Papanicolaou A."/>
            <person name="Barry K."/>
            <person name="LaButti K."/>
            <person name="Viragh M."/>
            <person name="Koriabine M."/>
            <person name="Yan M."/>
            <person name="Riley R."/>
            <person name="Champramary S."/>
            <person name="Plett K.L."/>
            <person name="Tsai I.J."/>
            <person name="Slot J."/>
            <person name="Sipos G."/>
            <person name="Plett J."/>
            <person name="Nagy L.G."/>
            <person name="Grigoriev I.V."/>
        </authorList>
    </citation>
    <scope>NUCLEOTIDE SEQUENCE</scope>
    <source>
        <strain evidence="3">CCBAS 213</strain>
    </source>
</reference>
<evidence type="ECO:0000313" key="3">
    <source>
        <dbReference type="EMBL" id="KAK0452165.1"/>
    </source>
</evidence>
<feature type="chain" id="PRO_5041304522" evidence="2">
    <location>
        <begin position="21"/>
        <end position="151"/>
    </location>
</feature>
<keyword evidence="1" id="KW-0472">Membrane</keyword>
<feature type="transmembrane region" description="Helical" evidence="1">
    <location>
        <begin position="133"/>
        <end position="150"/>
    </location>
</feature>
<dbReference type="Proteomes" id="UP001175211">
    <property type="component" value="Unassembled WGS sequence"/>
</dbReference>
<gene>
    <name evidence="3" type="ORF">EV420DRAFT_1482249</name>
</gene>
<evidence type="ECO:0000256" key="1">
    <source>
        <dbReference type="SAM" id="Phobius"/>
    </source>
</evidence>
<keyword evidence="1" id="KW-1133">Transmembrane helix</keyword>
<organism evidence="3 4">
    <name type="scientific">Armillaria tabescens</name>
    <name type="common">Ringless honey mushroom</name>
    <name type="synonym">Agaricus tabescens</name>
    <dbReference type="NCBI Taxonomy" id="1929756"/>
    <lineage>
        <taxon>Eukaryota</taxon>
        <taxon>Fungi</taxon>
        <taxon>Dikarya</taxon>
        <taxon>Basidiomycota</taxon>
        <taxon>Agaricomycotina</taxon>
        <taxon>Agaricomycetes</taxon>
        <taxon>Agaricomycetidae</taxon>
        <taxon>Agaricales</taxon>
        <taxon>Marasmiineae</taxon>
        <taxon>Physalacriaceae</taxon>
        <taxon>Desarmillaria</taxon>
    </lineage>
</organism>
<dbReference type="RefSeq" id="XP_060327999.1">
    <property type="nucleotide sequence ID" value="XM_060469876.1"/>
</dbReference>
<comment type="caution">
    <text evidence="3">The sequence shown here is derived from an EMBL/GenBank/DDBJ whole genome shotgun (WGS) entry which is preliminary data.</text>
</comment>